<dbReference type="GO" id="GO:0016829">
    <property type="term" value="F:lyase activity"/>
    <property type="evidence" value="ECO:0007669"/>
    <property type="project" value="UniProtKB-KW"/>
</dbReference>
<gene>
    <name evidence="5" type="ORF">HMPREF1090_04491</name>
</gene>
<dbReference type="InterPro" id="IPR013166">
    <property type="entry name" value="Citrate_lyase_ligase_C"/>
</dbReference>
<comment type="catalytic activity">
    <reaction evidence="3">
        <text>holo-[citrate lyase ACP] + acetate + ATP = acetyl-[citrate lyase ACP] + AMP + diphosphate</text>
        <dbReference type="Rhea" id="RHEA:23788"/>
        <dbReference type="Rhea" id="RHEA-COMP:10158"/>
        <dbReference type="Rhea" id="RHEA-COMP:13710"/>
        <dbReference type="ChEBI" id="CHEBI:30089"/>
        <dbReference type="ChEBI" id="CHEBI:30616"/>
        <dbReference type="ChEBI" id="CHEBI:33019"/>
        <dbReference type="ChEBI" id="CHEBI:82683"/>
        <dbReference type="ChEBI" id="CHEBI:137976"/>
        <dbReference type="ChEBI" id="CHEBI:456215"/>
        <dbReference type="EC" id="6.2.1.22"/>
    </reaction>
</comment>
<dbReference type="NCBIfam" id="TIGR00125">
    <property type="entry name" value="cyt_tran_rel"/>
    <property type="match status" value="1"/>
</dbReference>
<evidence type="ECO:0000313" key="5">
    <source>
        <dbReference type="EMBL" id="ENZ09194.1"/>
    </source>
</evidence>
<evidence type="ECO:0000256" key="3">
    <source>
        <dbReference type="PIRNR" id="PIRNR005751"/>
    </source>
</evidence>
<dbReference type="SUPFAM" id="SSF52374">
    <property type="entry name" value="Nucleotidylyl transferase"/>
    <property type="match status" value="1"/>
</dbReference>
<dbReference type="Gene3D" id="3.40.630.30">
    <property type="match status" value="1"/>
</dbReference>
<evidence type="ECO:0000313" key="6">
    <source>
        <dbReference type="Proteomes" id="UP000013085"/>
    </source>
</evidence>
<sequence>MGFVISQIYPNDHRGIKQVKALLEKEGITLDKNLDYTCCLYDDDYNPVATGSCFGNTLRCFAVSKDHQGEGLLNQVVSHLIQIQFERGNYHLFLYTKCDSAKFFGDLGFYEIARADNRVVFMENRRTGFRDYLKKLEKPVFESKKAAAIVMNANPFTLGHQYLVEKAAEENDIVHLFVVSEDASLVPFAVRKKLVQEGVAHLPNAVVHESGPYIISNATFPSYFLKDEETVIEGHARLDLAVFFQIARELQICRRYVGEEPFSQVTGIYNRIMKEELKKKDIDCIVVPRKEKEGTIISASTVRQYIKNMQWEDLKKIVPDTTWNYFTSAEAQKIIAAIQNSDNVIHY</sequence>
<keyword evidence="1 3" id="KW-0547">Nucleotide-binding</keyword>
<dbReference type="GO" id="GO:0016747">
    <property type="term" value="F:acyltransferase activity, transferring groups other than amino-acyl groups"/>
    <property type="evidence" value="ECO:0007669"/>
    <property type="project" value="InterPro"/>
</dbReference>
<dbReference type="GO" id="GO:0005524">
    <property type="term" value="F:ATP binding"/>
    <property type="evidence" value="ECO:0007669"/>
    <property type="project" value="UniProtKB-UniRule"/>
</dbReference>
<accession>A0A0E2HI84</accession>
<keyword evidence="5" id="KW-0456">Lyase</keyword>
<keyword evidence="2 3" id="KW-0067">ATP-binding</keyword>
<dbReference type="SUPFAM" id="SSF55729">
    <property type="entry name" value="Acyl-CoA N-acyltransferases (Nat)"/>
    <property type="match status" value="1"/>
</dbReference>
<comment type="function">
    <text evidence="3">Acetylation of prosthetic group (2-(5''-phosphoribosyl)-3'-dephosphocoenzyme-A) of the gamma subunit of citrate lyase.</text>
</comment>
<dbReference type="EMBL" id="AGYR01000054">
    <property type="protein sequence ID" value="ENZ09194.1"/>
    <property type="molecule type" value="Genomic_DNA"/>
</dbReference>
<dbReference type="EC" id="6.2.1.22" evidence="3"/>
<dbReference type="Gene3D" id="3.40.50.620">
    <property type="entry name" value="HUPs"/>
    <property type="match status" value="1"/>
</dbReference>
<evidence type="ECO:0000256" key="1">
    <source>
        <dbReference type="ARBA" id="ARBA00022741"/>
    </source>
</evidence>
<dbReference type="NCBIfam" id="TIGR00124">
    <property type="entry name" value="cit_ly_ligase"/>
    <property type="match status" value="1"/>
</dbReference>
<comment type="caution">
    <text evidence="5">The sequence shown here is derived from an EMBL/GenBank/DDBJ whole genome shotgun (WGS) entry which is preliminary data.</text>
</comment>
<dbReference type="CDD" id="cd02169">
    <property type="entry name" value="Citrate_lyase_ligase"/>
    <property type="match status" value="1"/>
</dbReference>
<keyword evidence="3 5" id="KW-0436">Ligase</keyword>
<evidence type="ECO:0000256" key="2">
    <source>
        <dbReference type="ARBA" id="ARBA00022840"/>
    </source>
</evidence>
<protein>
    <recommendedName>
        <fullName evidence="3">[Citrate [pro-3S]-lyase] ligase</fullName>
        <ecNumber evidence="3">6.2.1.22</ecNumber>
    </recommendedName>
</protein>
<dbReference type="Proteomes" id="UP000013085">
    <property type="component" value="Unassembled WGS sequence"/>
</dbReference>
<dbReference type="GeneID" id="57962889"/>
<reference evidence="5 6" key="1">
    <citation type="submission" date="2013-01" db="EMBL/GenBank/DDBJ databases">
        <title>The Genome Sequence of Clostridium clostridioforme 90A8.</title>
        <authorList>
            <consortium name="The Broad Institute Genome Sequencing Platform"/>
            <person name="Earl A."/>
            <person name="Ward D."/>
            <person name="Feldgarden M."/>
            <person name="Gevers D."/>
            <person name="Courvalin P."/>
            <person name="Lambert T."/>
            <person name="Walker B."/>
            <person name="Young S.K."/>
            <person name="Zeng Q."/>
            <person name="Gargeya S."/>
            <person name="Fitzgerald M."/>
            <person name="Haas B."/>
            <person name="Abouelleil A."/>
            <person name="Alvarado L."/>
            <person name="Arachchi H.M."/>
            <person name="Berlin A.M."/>
            <person name="Chapman S.B."/>
            <person name="Dewar J."/>
            <person name="Goldberg J."/>
            <person name="Griggs A."/>
            <person name="Gujja S."/>
            <person name="Hansen M."/>
            <person name="Howarth C."/>
            <person name="Imamovic A."/>
            <person name="Larimer J."/>
            <person name="McCowan C."/>
            <person name="Murphy C."/>
            <person name="Neiman D."/>
            <person name="Pearson M."/>
            <person name="Priest M."/>
            <person name="Roberts A."/>
            <person name="Saif S."/>
            <person name="Shea T."/>
            <person name="Sisk P."/>
            <person name="Sykes S."/>
            <person name="Wortman J."/>
            <person name="Nusbaum C."/>
            <person name="Birren B."/>
        </authorList>
    </citation>
    <scope>NUCLEOTIDE SEQUENCE [LARGE SCALE GENOMIC DNA]</scope>
    <source>
        <strain evidence="5 6">90A8</strain>
    </source>
</reference>
<dbReference type="PANTHER" id="PTHR40599">
    <property type="entry name" value="[CITRATE [PRO-3S]-LYASE] LIGASE"/>
    <property type="match status" value="1"/>
</dbReference>
<dbReference type="InterPro" id="IPR014729">
    <property type="entry name" value="Rossmann-like_a/b/a_fold"/>
</dbReference>
<dbReference type="GO" id="GO:0008771">
    <property type="term" value="F:[citrate (pro-3S)-lyase] ligase activity"/>
    <property type="evidence" value="ECO:0007669"/>
    <property type="project" value="UniProtKB-EC"/>
</dbReference>
<dbReference type="InterPro" id="IPR004821">
    <property type="entry name" value="Cyt_trans-like"/>
</dbReference>
<dbReference type="SMART" id="SM00764">
    <property type="entry name" value="Citrate_ly_lig"/>
    <property type="match status" value="1"/>
</dbReference>
<proteinExistence type="predicted"/>
<dbReference type="InterPro" id="IPR016181">
    <property type="entry name" value="Acyl_CoA_acyltransferase"/>
</dbReference>
<dbReference type="InterPro" id="IPR000182">
    <property type="entry name" value="GNAT_dom"/>
</dbReference>
<organism evidence="5 6">
    <name type="scientific">[Clostridium] clostridioforme 90A8</name>
    <dbReference type="NCBI Taxonomy" id="999408"/>
    <lineage>
        <taxon>Bacteria</taxon>
        <taxon>Bacillati</taxon>
        <taxon>Bacillota</taxon>
        <taxon>Clostridia</taxon>
        <taxon>Lachnospirales</taxon>
        <taxon>Lachnospiraceae</taxon>
        <taxon>Enterocloster</taxon>
    </lineage>
</organism>
<dbReference type="PROSITE" id="PS51186">
    <property type="entry name" value="GNAT"/>
    <property type="match status" value="1"/>
</dbReference>
<feature type="domain" description="N-acetyltransferase" evidence="4">
    <location>
        <begin position="1"/>
        <end position="139"/>
    </location>
</feature>
<dbReference type="InterPro" id="IPR005216">
    <property type="entry name" value="Citrate_lyase_ligase"/>
</dbReference>
<name>A0A0E2HI84_9FIRM</name>
<dbReference type="Pfam" id="PF08218">
    <property type="entry name" value="Citrate_ly_lig"/>
    <property type="match status" value="1"/>
</dbReference>
<dbReference type="PATRIC" id="fig|999408.3.peg.4829"/>
<dbReference type="HOGENOM" id="CLU_063190_0_0_9"/>
<dbReference type="AlphaFoldDB" id="A0A0E2HI84"/>
<dbReference type="RefSeq" id="WP_002584534.1">
    <property type="nucleotide sequence ID" value="NZ_KB850985.1"/>
</dbReference>
<dbReference type="PIRSF" id="PIRSF005751">
    <property type="entry name" value="Acet_citr_lig"/>
    <property type="match status" value="1"/>
</dbReference>
<dbReference type="PANTHER" id="PTHR40599:SF1">
    <property type="entry name" value="[CITRATE [PRO-3S]-LYASE] LIGASE"/>
    <property type="match status" value="1"/>
</dbReference>
<evidence type="ECO:0000259" key="4">
    <source>
        <dbReference type="PROSITE" id="PS51186"/>
    </source>
</evidence>